<dbReference type="AlphaFoldDB" id="A0A0C5V7S6"/>
<dbReference type="PANTHER" id="PTHR22754:SF32">
    <property type="entry name" value="DISCO-INTERACTING PROTEIN 2"/>
    <property type="match status" value="1"/>
</dbReference>
<dbReference type="SMART" id="SM00823">
    <property type="entry name" value="PKS_PP"/>
    <property type="match status" value="1"/>
</dbReference>
<dbReference type="InterPro" id="IPR036736">
    <property type="entry name" value="ACP-like_sf"/>
</dbReference>
<dbReference type="SUPFAM" id="SSF47336">
    <property type="entry name" value="ACP-like"/>
    <property type="match status" value="1"/>
</dbReference>
<dbReference type="InterPro" id="IPR025110">
    <property type="entry name" value="AMP-bd_C"/>
</dbReference>
<dbReference type="InterPro" id="IPR045851">
    <property type="entry name" value="AMP-bd_C_sf"/>
</dbReference>
<gene>
    <name evidence="9" type="ORF">YC6258_03439</name>
</gene>
<dbReference type="CDD" id="cd05931">
    <property type="entry name" value="FAAL"/>
    <property type="match status" value="1"/>
</dbReference>
<evidence type="ECO:0000256" key="2">
    <source>
        <dbReference type="ARBA" id="ARBA00022450"/>
    </source>
</evidence>
<dbReference type="GO" id="GO:0031177">
    <property type="term" value="F:phosphopantetheine binding"/>
    <property type="evidence" value="ECO:0007669"/>
    <property type="project" value="InterPro"/>
</dbReference>
<keyword evidence="10" id="KW-1185">Reference proteome</keyword>
<dbReference type="GO" id="GO:0005886">
    <property type="term" value="C:plasma membrane"/>
    <property type="evidence" value="ECO:0007669"/>
    <property type="project" value="TreeGrafter"/>
</dbReference>
<dbReference type="PANTHER" id="PTHR22754">
    <property type="entry name" value="DISCO-INTERACTING PROTEIN 2 DIP2 -RELATED"/>
    <property type="match status" value="1"/>
</dbReference>
<dbReference type="GO" id="GO:0070566">
    <property type="term" value="F:adenylyltransferase activity"/>
    <property type="evidence" value="ECO:0007669"/>
    <property type="project" value="TreeGrafter"/>
</dbReference>
<keyword evidence="4 9" id="KW-0436">Ligase</keyword>
<dbReference type="InterPro" id="IPR020806">
    <property type="entry name" value="PKS_PP-bd"/>
</dbReference>
<dbReference type="PROSITE" id="PS50075">
    <property type="entry name" value="CARRIER"/>
    <property type="match status" value="1"/>
</dbReference>
<dbReference type="PROSITE" id="PS00455">
    <property type="entry name" value="AMP_BINDING"/>
    <property type="match status" value="1"/>
</dbReference>
<dbReference type="Gene3D" id="1.10.1200.10">
    <property type="entry name" value="ACP-like"/>
    <property type="match status" value="1"/>
</dbReference>
<dbReference type="Pfam" id="PF23024">
    <property type="entry name" value="AMP-dom_DIP2-like"/>
    <property type="match status" value="1"/>
</dbReference>
<evidence type="ECO:0000256" key="7">
    <source>
        <dbReference type="SAM" id="Phobius"/>
    </source>
</evidence>
<dbReference type="HOGENOM" id="CLU_000022_23_7_6"/>
<keyword evidence="3" id="KW-0597">Phosphoprotein</keyword>
<dbReference type="GO" id="GO:0071766">
    <property type="term" value="P:Actinobacterium-type cell wall biogenesis"/>
    <property type="evidence" value="ECO:0007669"/>
    <property type="project" value="UniProtKB-ARBA"/>
</dbReference>
<dbReference type="InterPro" id="IPR009081">
    <property type="entry name" value="PP-bd_ACP"/>
</dbReference>
<organism evidence="9 10">
    <name type="scientific">Gynuella sunshinyii YC6258</name>
    <dbReference type="NCBI Taxonomy" id="1445510"/>
    <lineage>
        <taxon>Bacteria</taxon>
        <taxon>Pseudomonadati</taxon>
        <taxon>Pseudomonadota</taxon>
        <taxon>Gammaproteobacteria</taxon>
        <taxon>Oceanospirillales</taxon>
        <taxon>Saccharospirillaceae</taxon>
        <taxon>Gynuella</taxon>
    </lineage>
</organism>
<keyword evidence="5" id="KW-0276">Fatty acid metabolism</keyword>
<evidence type="ECO:0000259" key="8">
    <source>
        <dbReference type="PROSITE" id="PS50075"/>
    </source>
</evidence>
<name>A0A0C5V7S6_9GAMM</name>
<protein>
    <submittedName>
        <fullName evidence="9">Acyl-CoA synthetase (AMP-forming)/AMP-acid ligase II</fullName>
        <ecNumber evidence="9">6.2.1.3</ecNumber>
    </submittedName>
</protein>
<dbReference type="GO" id="GO:0006633">
    <property type="term" value="P:fatty acid biosynthetic process"/>
    <property type="evidence" value="ECO:0007669"/>
    <property type="project" value="TreeGrafter"/>
</dbReference>
<dbReference type="SUPFAM" id="SSF56801">
    <property type="entry name" value="Acetyl-CoA synthetase-like"/>
    <property type="match status" value="1"/>
</dbReference>
<keyword evidence="2" id="KW-0596">Phosphopantetheine</keyword>
<accession>A0A0C5V7S6</accession>
<dbReference type="RefSeq" id="WP_044617769.1">
    <property type="nucleotide sequence ID" value="NZ_CP007142.1"/>
</dbReference>
<dbReference type="Pfam" id="PF00550">
    <property type="entry name" value="PP-binding"/>
    <property type="match status" value="1"/>
</dbReference>
<comment type="similarity">
    <text evidence="1">Belongs to the ATP-dependent AMP-binding enzyme family.</text>
</comment>
<dbReference type="InterPro" id="IPR040097">
    <property type="entry name" value="FAAL/FAAC"/>
</dbReference>
<keyword evidence="7" id="KW-0812">Transmembrane</keyword>
<feature type="domain" description="Carrier" evidence="8">
    <location>
        <begin position="575"/>
        <end position="652"/>
    </location>
</feature>
<dbReference type="STRING" id="1445510.YC6258_03439"/>
<dbReference type="Gene3D" id="3.40.50.12780">
    <property type="entry name" value="N-terminal domain of ligase-like"/>
    <property type="match status" value="1"/>
</dbReference>
<proteinExistence type="inferred from homology"/>
<evidence type="ECO:0000313" key="10">
    <source>
        <dbReference type="Proteomes" id="UP000032266"/>
    </source>
</evidence>
<dbReference type="InterPro" id="IPR020845">
    <property type="entry name" value="AMP-binding_CS"/>
</dbReference>
<dbReference type="Pfam" id="PF00501">
    <property type="entry name" value="AMP-binding"/>
    <property type="match status" value="1"/>
</dbReference>
<evidence type="ECO:0000256" key="3">
    <source>
        <dbReference type="ARBA" id="ARBA00022553"/>
    </source>
</evidence>
<dbReference type="InterPro" id="IPR042099">
    <property type="entry name" value="ANL_N_sf"/>
</dbReference>
<dbReference type="Gene3D" id="3.30.300.30">
    <property type="match status" value="1"/>
</dbReference>
<feature type="transmembrane region" description="Helical" evidence="7">
    <location>
        <begin position="75"/>
        <end position="94"/>
    </location>
</feature>
<sequence>MSLHNPLDWIALLQQQAEQYHDKVCFEYSANGESVTDSITFVQLDQRARALAVQLGSQLNTGERAILMMPNSIEYIVGFFACVYAGIIAVTAYPPQSRRRDWGRLSAIARDCQASQIICLDQHMGTVEEWLSSESLTCGITTVPAQADMAAVNDWHRPAVQGDDLVFLQYSSGSTGMPKGVMLSHANLLANSRLIQQRLQFSAQRSCVSWLPMYHDMGFVGYVLTPLLSGSTVRLLPPPLVVQSPYLWLKAISDCRAAISGGPNFIFDHCASRITQTQLASLDLSCWKIIPNGAEPILAATLQRFEQTFAGTGLAPEAMKPSYGMAEACLFVTTTPIGECYRLCPGDAVQWVSSGQLHEALDIRIVDPETLELQPEGGSGEICFRGESVSRGYWARDELNQQVFNQTIAAEPGYFRTGDLGFIRDGYLYVSGRLKEMLIVRGNNYFPQDIEATVQAVDHDLTDHGGAVFAVNQAGQPEQLVLVQELSRQGSRRDDLEQLIYRIRQTVTETHDISLSAVVLISPASLAKTTSGKIQRLRCRELFLAAELKVIHQWQASAYSEDEPTVVLPSLMAPVTASAIETWICHWAAQQTKLPLNSIDATQPLSASGLDSVDAMTLNDALSQALQQEIDPELIWQSDTISALAQGVVAAMGQPGPDSSETMIEGEI</sequence>
<dbReference type="InterPro" id="IPR000873">
    <property type="entry name" value="AMP-dep_synth/lig_dom"/>
</dbReference>
<dbReference type="PATRIC" id="fig|1445510.3.peg.3399"/>
<dbReference type="Proteomes" id="UP000032266">
    <property type="component" value="Chromosome"/>
</dbReference>
<dbReference type="EC" id="6.2.1.3" evidence="9"/>
<dbReference type="EMBL" id="CP007142">
    <property type="protein sequence ID" value="AJQ95475.1"/>
    <property type="molecule type" value="Genomic_DNA"/>
</dbReference>
<evidence type="ECO:0000256" key="5">
    <source>
        <dbReference type="ARBA" id="ARBA00022832"/>
    </source>
</evidence>
<evidence type="ECO:0000256" key="1">
    <source>
        <dbReference type="ARBA" id="ARBA00006432"/>
    </source>
</evidence>
<dbReference type="KEGG" id="gsn:YC6258_03439"/>
<dbReference type="FunFam" id="3.40.50.12780:FF:000013">
    <property type="entry name" value="Long-chain-fatty-acid--AMP ligase FadD32"/>
    <property type="match status" value="1"/>
</dbReference>
<evidence type="ECO:0000256" key="4">
    <source>
        <dbReference type="ARBA" id="ARBA00022598"/>
    </source>
</evidence>
<evidence type="ECO:0000313" key="9">
    <source>
        <dbReference type="EMBL" id="AJQ95475.1"/>
    </source>
</evidence>
<keyword evidence="6" id="KW-0443">Lipid metabolism</keyword>
<dbReference type="GO" id="GO:0004467">
    <property type="term" value="F:long-chain fatty acid-CoA ligase activity"/>
    <property type="evidence" value="ECO:0007669"/>
    <property type="project" value="UniProtKB-EC"/>
</dbReference>
<evidence type="ECO:0000256" key="6">
    <source>
        <dbReference type="ARBA" id="ARBA00023098"/>
    </source>
</evidence>
<keyword evidence="7" id="KW-1133">Transmembrane helix</keyword>
<reference evidence="9 10" key="1">
    <citation type="submission" date="2014-01" db="EMBL/GenBank/DDBJ databases">
        <title>Full genme sequencing of cellulolytic bacterium Gynuella sunshinyii YC6258T gen. nov., sp. nov.</title>
        <authorList>
            <person name="Khan H."/>
            <person name="Chung E.J."/>
            <person name="Chung Y.R."/>
        </authorList>
    </citation>
    <scope>NUCLEOTIDE SEQUENCE [LARGE SCALE GENOMIC DNA]</scope>
    <source>
        <strain evidence="9 10">YC6258</strain>
    </source>
</reference>
<keyword evidence="7" id="KW-0472">Membrane</keyword>